<dbReference type="GO" id="GO:0009002">
    <property type="term" value="F:serine-type D-Ala-D-Ala carboxypeptidase activity"/>
    <property type="evidence" value="ECO:0007669"/>
    <property type="project" value="UniProtKB-EC"/>
</dbReference>
<gene>
    <name evidence="16" type="ORF">F7732_05135</name>
</gene>
<keyword evidence="7" id="KW-0812">Transmembrane</keyword>
<dbReference type="Proteomes" id="UP000441354">
    <property type="component" value="Unassembled WGS sequence"/>
</dbReference>
<keyword evidence="17" id="KW-1185">Reference proteome</keyword>
<name>A0A7V7RP11_9BACI</name>
<keyword evidence="10" id="KW-1133">Transmembrane helix</keyword>
<dbReference type="Pfam" id="PF00905">
    <property type="entry name" value="Transpeptidase"/>
    <property type="match status" value="1"/>
</dbReference>
<dbReference type="PANTHER" id="PTHR30627">
    <property type="entry name" value="PEPTIDOGLYCAN D,D-TRANSPEPTIDASE"/>
    <property type="match status" value="1"/>
</dbReference>
<dbReference type="UniPathway" id="UPA00219"/>
<dbReference type="InterPro" id="IPR012338">
    <property type="entry name" value="Beta-lactam/transpept-like"/>
</dbReference>
<dbReference type="InterPro" id="IPR050515">
    <property type="entry name" value="Beta-lactam/transpept"/>
</dbReference>
<evidence type="ECO:0000313" key="17">
    <source>
        <dbReference type="Proteomes" id="UP000441354"/>
    </source>
</evidence>
<keyword evidence="11" id="KW-0472">Membrane</keyword>
<evidence type="ECO:0000256" key="10">
    <source>
        <dbReference type="ARBA" id="ARBA00022989"/>
    </source>
</evidence>
<protein>
    <recommendedName>
        <fullName evidence="5">serine-type D-Ala-D-Ala carboxypeptidase</fullName>
        <ecNumber evidence="5">3.4.16.4</ecNumber>
    </recommendedName>
</protein>
<comment type="caution">
    <text evidence="16">The sequence shown here is derived from an EMBL/GenBank/DDBJ whole genome shotgun (WGS) entry which is preliminary data.</text>
</comment>
<dbReference type="InterPro" id="IPR036138">
    <property type="entry name" value="PBP_dimer_sf"/>
</dbReference>
<organism evidence="16 17">
    <name type="scientific">Bacillus mesophilum</name>
    <dbReference type="NCBI Taxonomy" id="1071718"/>
    <lineage>
        <taxon>Bacteria</taxon>
        <taxon>Bacillati</taxon>
        <taxon>Bacillota</taxon>
        <taxon>Bacilli</taxon>
        <taxon>Bacillales</taxon>
        <taxon>Bacillaceae</taxon>
        <taxon>Bacillus</taxon>
    </lineage>
</organism>
<dbReference type="GO" id="GO:0071555">
    <property type="term" value="P:cell wall organization"/>
    <property type="evidence" value="ECO:0007669"/>
    <property type="project" value="UniProtKB-KW"/>
</dbReference>
<reference evidence="16 17" key="1">
    <citation type="journal article" date="2014" name="Arch. Microbiol.">
        <title>Bacillus mesophilum sp. nov., strain IITR-54T, a novel 4-chlorobiphenyl dechlorinating bacterium.</title>
        <authorList>
            <person name="Manickam N."/>
            <person name="Singh N.K."/>
            <person name="Bajaj A."/>
            <person name="Kumar R.M."/>
            <person name="Kaur G."/>
            <person name="Kaur N."/>
            <person name="Bala M."/>
            <person name="Kumar A."/>
            <person name="Mayilraj S."/>
        </authorList>
    </citation>
    <scope>NUCLEOTIDE SEQUENCE [LARGE SCALE GENOMIC DNA]</scope>
    <source>
        <strain evidence="16 17">IITR-54</strain>
    </source>
</reference>
<evidence type="ECO:0000256" key="12">
    <source>
        <dbReference type="ARBA" id="ARBA00023316"/>
    </source>
</evidence>
<dbReference type="SUPFAM" id="SSF56519">
    <property type="entry name" value="Penicillin binding protein dimerisation domain"/>
    <property type="match status" value="1"/>
</dbReference>
<dbReference type="OrthoDB" id="9770103at2"/>
<dbReference type="RefSeq" id="WP_151573659.1">
    <property type="nucleotide sequence ID" value="NZ_WBOT01000002.1"/>
</dbReference>
<evidence type="ECO:0000256" key="4">
    <source>
        <dbReference type="ARBA" id="ARBA00007171"/>
    </source>
</evidence>
<dbReference type="GO" id="GO:0008360">
    <property type="term" value="P:regulation of cell shape"/>
    <property type="evidence" value="ECO:0007669"/>
    <property type="project" value="UniProtKB-KW"/>
</dbReference>
<keyword evidence="12" id="KW-0961">Cell wall biogenesis/degradation</keyword>
<dbReference type="EC" id="3.4.16.4" evidence="5"/>
<feature type="domain" description="Penicillin-binding protein dimerisation" evidence="15">
    <location>
        <begin position="48"/>
        <end position="282"/>
    </location>
</feature>
<evidence type="ECO:0000313" key="16">
    <source>
        <dbReference type="EMBL" id="KAB2334347.1"/>
    </source>
</evidence>
<dbReference type="GO" id="GO:0009252">
    <property type="term" value="P:peptidoglycan biosynthetic process"/>
    <property type="evidence" value="ECO:0007669"/>
    <property type="project" value="UniProtKB-UniPathway"/>
</dbReference>
<evidence type="ECO:0000256" key="1">
    <source>
        <dbReference type="ARBA" id="ARBA00004167"/>
    </source>
</evidence>
<evidence type="ECO:0000256" key="5">
    <source>
        <dbReference type="ARBA" id="ARBA00012448"/>
    </source>
</evidence>
<keyword evidence="8" id="KW-0133">Cell shape</keyword>
<comment type="similarity">
    <text evidence="4">Belongs to the transpeptidase family.</text>
</comment>
<evidence type="ECO:0000256" key="3">
    <source>
        <dbReference type="ARBA" id="ARBA00004752"/>
    </source>
</evidence>
<accession>A0A7V7RP11</accession>
<dbReference type="Gene3D" id="3.40.710.10">
    <property type="entry name" value="DD-peptidase/beta-lactamase superfamily"/>
    <property type="match status" value="1"/>
</dbReference>
<keyword evidence="9" id="KW-0573">Peptidoglycan synthesis</keyword>
<dbReference type="GO" id="GO:0071972">
    <property type="term" value="F:peptidoglycan L,D-transpeptidase activity"/>
    <property type="evidence" value="ECO:0007669"/>
    <property type="project" value="TreeGrafter"/>
</dbReference>
<dbReference type="GO" id="GO:0008658">
    <property type="term" value="F:penicillin binding"/>
    <property type="evidence" value="ECO:0007669"/>
    <property type="project" value="InterPro"/>
</dbReference>
<dbReference type="GO" id="GO:0005886">
    <property type="term" value="C:plasma membrane"/>
    <property type="evidence" value="ECO:0007669"/>
    <property type="project" value="UniProtKB-SubCell"/>
</dbReference>
<evidence type="ECO:0000256" key="13">
    <source>
        <dbReference type="ARBA" id="ARBA00034000"/>
    </source>
</evidence>
<feature type="domain" description="Penicillin-binding protein transpeptidase" evidence="14">
    <location>
        <begin position="334"/>
        <end position="663"/>
    </location>
</feature>
<evidence type="ECO:0000256" key="9">
    <source>
        <dbReference type="ARBA" id="ARBA00022984"/>
    </source>
</evidence>
<dbReference type="EMBL" id="WBOT01000002">
    <property type="protein sequence ID" value="KAB2334347.1"/>
    <property type="molecule type" value="Genomic_DNA"/>
</dbReference>
<comment type="subcellular location">
    <subcellularLocation>
        <location evidence="2">Cell membrane</location>
    </subcellularLocation>
    <subcellularLocation>
        <location evidence="1">Membrane</location>
        <topology evidence="1">Single-pass membrane protein</topology>
    </subcellularLocation>
</comment>
<dbReference type="AlphaFoldDB" id="A0A7V7RP11"/>
<evidence type="ECO:0000259" key="15">
    <source>
        <dbReference type="Pfam" id="PF03717"/>
    </source>
</evidence>
<evidence type="ECO:0000256" key="11">
    <source>
        <dbReference type="ARBA" id="ARBA00023136"/>
    </source>
</evidence>
<evidence type="ECO:0000256" key="7">
    <source>
        <dbReference type="ARBA" id="ARBA00022692"/>
    </source>
</evidence>
<dbReference type="InterPro" id="IPR001460">
    <property type="entry name" value="PCN-bd_Tpept"/>
</dbReference>
<evidence type="ECO:0000256" key="6">
    <source>
        <dbReference type="ARBA" id="ARBA00022475"/>
    </source>
</evidence>
<sequence>MPFRINLLFFAVFFLFSILIVRLGIVQIVNGESYKLEVESTEDVTVSDPVPRGRMLDRHFNIIVDNVPKSAITYTNSNEKQQDILEVAENLSLLIDQPVDKIREREKKDFWIMRNPERAKEKITEEEWEEFENNERSDKELYQLQIDRITDEDLKGLSLEDLEVLAIFRELTSGYAFTKQIVKNEDVKPEEYAAVSENLAYLPGIDTTTDWDRTYNFGNTLKSVLGGITDSSEGLPKERLDYYLSRDYSLNDRVGKSYLELQYEEVLHGQKAKEKVITKGGKLLGTETLTEGSRGKDLVLSVDMELQQKIEKIIEEEMIKAKNSGRTRLLDRAFVVLMDPYTGEILTMAGKQLVRNKETGKQEMQDYALGNISSAYGVGSAVKGATVLTGFKTGAINQNTVFYDSPVKIRDTPLKSSWFNGSFQGNMSVLRALRKSSNVYMFKTAMAIGEGNYVYDQPLTLRNKRAFEDMRDGFSEFGLGVRTGIDLPNEIPGYIGQDRLPGKLLDLAIGQFDTYTPMQLAQYVSTIANGGYRIQPRMVKEIRESSIDGETLGPIIQEMQPTILNKLEMTENEIGIVKEGFRQVMNNPDGTAYRAFANAPYAPAGKTGTAEAFYDGPDRKKGDPLIPVMNLSLVAYAPYDNPEIAMSVVVPWAYEGETGHTANYDIGRRVLDTYFALKNDQTESVKDESEDQ</sequence>
<evidence type="ECO:0000256" key="2">
    <source>
        <dbReference type="ARBA" id="ARBA00004236"/>
    </source>
</evidence>
<dbReference type="Gene3D" id="3.90.1310.10">
    <property type="entry name" value="Penicillin-binding protein 2a (Domain 2)"/>
    <property type="match status" value="1"/>
</dbReference>
<dbReference type="Gene3D" id="1.10.10.1230">
    <property type="entry name" value="Penicillin-binding protein, N-terminal non-catalytic domain, head sub-domain"/>
    <property type="match status" value="1"/>
</dbReference>
<evidence type="ECO:0000259" key="14">
    <source>
        <dbReference type="Pfam" id="PF00905"/>
    </source>
</evidence>
<dbReference type="Pfam" id="PF03717">
    <property type="entry name" value="PBP_dimer"/>
    <property type="match status" value="1"/>
</dbReference>
<keyword evidence="6" id="KW-1003">Cell membrane</keyword>
<comment type="catalytic activity">
    <reaction evidence="13">
        <text>Preferential cleavage: (Ac)2-L-Lys-D-Ala-|-D-Ala. Also transpeptidation of peptidyl-alanyl moieties that are N-acyl substituents of D-alanine.</text>
        <dbReference type="EC" id="3.4.16.4"/>
    </reaction>
</comment>
<evidence type="ECO:0000256" key="8">
    <source>
        <dbReference type="ARBA" id="ARBA00022960"/>
    </source>
</evidence>
<proteinExistence type="inferred from homology"/>
<comment type="pathway">
    <text evidence="3">Cell wall biogenesis; peptidoglycan biosynthesis.</text>
</comment>
<dbReference type="InterPro" id="IPR005311">
    <property type="entry name" value="PBP_dimer"/>
</dbReference>
<dbReference type="PANTHER" id="PTHR30627:SF2">
    <property type="entry name" value="PEPTIDOGLYCAN D,D-TRANSPEPTIDASE MRDA"/>
    <property type="match status" value="1"/>
</dbReference>
<dbReference type="SUPFAM" id="SSF56601">
    <property type="entry name" value="beta-lactamase/transpeptidase-like"/>
    <property type="match status" value="1"/>
</dbReference>